<protein>
    <submittedName>
        <fullName evidence="2">Uncharacterized protein</fullName>
    </submittedName>
</protein>
<dbReference type="Proteomes" id="UP000649753">
    <property type="component" value="Unassembled WGS sequence"/>
</dbReference>
<accession>A0A927QW56</accession>
<gene>
    <name evidence="2" type="ORF">H4W31_002148</name>
</gene>
<keyword evidence="3" id="KW-1185">Reference proteome</keyword>
<evidence type="ECO:0000256" key="1">
    <source>
        <dbReference type="SAM" id="MobiDB-lite"/>
    </source>
</evidence>
<sequence>MRRAIEFLLTRVLRSRLGLALGLAIVIIGIVGAARLVAGPGSDASGLRGGPVSPISTTDPSAGDDGLTVVEEPTPWTSPGAPAPVAVARSFATAWLDHRDVTAEEWHKTLRPLATAALAEKLSGVDPIGVPADRITGDPVVVPRNDSLVEVVVPVDSGELRLGLVAPEGRWQVDTVDWQRR</sequence>
<reference evidence="2" key="1">
    <citation type="submission" date="2020-10" db="EMBL/GenBank/DDBJ databases">
        <title>Sequencing the genomes of 1000 actinobacteria strains.</title>
        <authorList>
            <person name="Klenk H.-P."/>
        </authorList>
    </citation>
    <scope>NUCLEOTIDE SEQUENCE</scope>
    <source>
        <strain evidence="2">DSM 46832</strain>
    </source>
</reference>
<dbReference type="EMBL" id="JADBEB010000001">
    <property type="protein sequence ID" value="MBE1486510.1"/>
    <property type="molecule type" value="Genomic_DNA"/>
</dbReference>
<proteinExistence type="predicted"/>
<dbReference type="AlphaFoldDB" id="A0A927QW56"/>
<dbReference type="RefSeq" id="WP_192766520.1">
    <property type="nucleotide sequence ID" value="NZ_JADBEB010000001.1"/>
</dbReference>
<name>A0A927QW56_9ACTN</name>
<feature type="region of interest" description="Disordered" evidence="1">
    <location>
        <begin position="43"/>
        <end position="65"/>
    </location>
</feature>
<comment type="caution">
    <text evidence="2">The sequence shown here is derived from an EMBL/GenBank/DDBJ whole genome shotgun (WGS) entry which is preliminary data.</text>
</comment>
<evidence type="ECO:0000313" key="3">
    <source>
        <dbReference type="Proteomes" id="UP000649753"/>
    </source>
</evidence>
<organism evidence="2 3">
    <name type="scientific">Plantactinospora soyae</name>
    <dbReference type="NCBI Taxonomy" id="1544732"/>
    <lineage>
        <taxon>Bacteria</taxon>
        <taxon>Bacillati</taxon>
        <taxon>Actinomycetota</taxon>
        <taxon>Actinomycetes</taxon>
        <taxon>Micromonosporales</taxon>
        <taxon>Micromonosporaceae</taxon>
        <taxon>Plantactinospora</taxon>
    </lineage>
</organism>
<evidence type="ECO:0000313" key="2">
    <source>
        <dbReference type="EMBL" id="MBE1486510.1"/>
    </source>
</evidence>